<sequence>MHVSIISAIAGLVAAGAVSACACTNNADAGRWVDSSSPGAVAADLATEGGGCRSGSEQGYMCVSITNPNESIEECMANFAINAQSYHSDWFLWTSIDCTDGDSTATLSITGSAPA</sequence>
<dbReference type="OrthoDB" id="5178825at2759"/>
<keyword evidence="1" id="KW-0732">Signal</keyword>
<dbReference type="Proteomes" id="UP000803844">
    <property type="component" value="Unassembled WGS sequence"/>
</dbReference>
<evidence type="ECO:0000313" key="3">
    <source>
        <dbReference type="Proteomes" id="UP000803844"/>
    </source>
</evidence>
<keyword evidence="3" id="KW-1185">Reference proteome</keyword>
<evidence type="ECO:0000256" key="1">
    <source>
        <dbReference type="SAM" id="SignalP"/>
    </source>
</evidence>
<reference evidence="2" key="1">
    <citation type="journal article" date="2020" name="Phytopathology">
        <title>Genome sequence of the chestnut blight fungus Cryphonectria parasitica EP155: A fundamental resource for an archetypical invasive plant pathogen.</title>
        <authorList>
            <person name="Crouch J.A."/>
            <person name="Dawe A."/>
            <person name="Aerts A."/>
            <person name="Barry K."/>
            <person name="Churchill A.C.L."/>
            <person name="Grimwood J."/>
            <person name="Hillman B."/>
            <person name="Milgroom M.G."/>
            <person name="Pangilinan J."/>
            <person name="Smith M."/>
            <person name="Salamov A."/>
            <person name="Schmutz J."/>
            <person name="Yadav J."/>
            <person name="Grigoriev I.V."/>
            <person name="Nuss D."/>
        </authorList>
    </citation>
    <scope>NUCLEOTIDE SEQUENCE</scope>
    <source>
        <strain evidence="2">EP155</strain>
    </source>
</reference>
<comment type="caution">
    <text evidence="2">The sequence shown here is derived from an EMBL/GenBank/DDBJ whole genome shotgun (WGS) entry which is preliminary data.</text>
</comment>
<dbReference type="EMBL" id="MU032346">
    <property type="protein sequence ID" value="KAF3768159.1"/>
    <property type="molecule type" value="Genomic_DNA"/>
</dbReference>
<gene>
    <name evidence="2" type="ORF">M406DRAFT_70252</name>
</gene>
<name>A0A9P4Y731_CRYP1</name>
<feature type="signal peptide" evidence="1">
    <location>
        <begin position="1"/>
        <end position="20"/>
    </location>
</feature>
<accession>A0A9P4Y731</accession>
<dbReference type="GeneID" id="63842463"/>
<evidence type="ECO:0000313" key="2">
    <source>
        <dbReference type="EMBL" id="KAF3768159.1"/>
    </source>
</evidence>
<proteinExistence type="predicted"/>
<feature type="chain" id="PRO_5040441271" evidence="1">
    <location>
        <begin position="21"/>
        <end position="115"/>
    </location>
</feature>
<organism evidence="2 3">
    <name type="scientific">Cryphonectria parasitica (strain ATCC 38755 / EP155)</name>
    <dbReference type="NCBI Taxonomy" id="660469"/>
    <lineage>
        <taxon>Eukaryota</taxon>
        <taxon>Fungi</taxon>
        <taxon>Dikarya</taxon>
        <taxon>Ascomycota</taxon>
        <taxon>Pezizomycotina</taxon>
        <taxon>Sordariomycetes</taxon>
        <taxon>Sordariomycetidae</taxon>
        <taxon>Diaporthales</taxon>
        <taxon>Cryphonectriaceae</taxon>
        <taxon>Cryphonectria-Endothia species complex</taxon>
        <taxon>Cryphonectria</taxon>
    </lineage>
</organism>
<protein>
    <submittedName>
        <fullName evidence="2">Uncharacterized protein</fullName>
    </submittedName>
</protein>
<dbReference type="RefSeq" id="XP_040779120.1">
    <property type="nucleotide sequence ID" value="XM_040925334.1"/>
</dbReference>
<dbReference type="AlphaFoldDB" id="A0A9P4Y731"/>